<dbReference type="Pfam" id="PF13522">
    <property type="entry name" value="GATase_6"/>
    <property type="match status" value="1"/>
</dbReference>
<dbReference type="InterPro" id="IPR035466">
    <property type="entry name" value="GlmS/AgaS_SIS"/>
</dbReference>
<dbReference type="GO" id="GO:0004360">
    <property type="term" value="F:glutamine-fructose-6-phosphate transaminase (isomerizing) activity"/>
    <property type="evidence" value="ECO:0007669"/>
    <property type="project" value="UniProtKB-EC"/>
</dbReference>
<reference evidence="10" key="1">
    <citation type="submission" date="2021-01" db="EMBL/GenBank/DDBJ databases">
        <authorList>
            <person name="Corre E."/>
            <person name="Pelletier E."/>
            <person name="Niang G."/>
            <person name="Scheremetjew M."/>
            <person name="Finn R."/>
            <person name="Kale V."/>
            <person name="Holt S."/>
            <person name="Cochrane G."/>
            <person name="Meng A."/>
            <person name="Brown T."/>
            <person name="Cohen L."/>
        </authorList>
    </citation>
    <scope>NUCLEOTIDE SEQUENCE</scope>
    <source>
        <strain evidence="10">CCMP1510</strain>
    </source>
</reference>
<dbReference type="CDD" id="cd05008">
    <property type="entry name" value="SIS_GlmS_GlmD_1"/>
    <property type="match status" value="1"/>
</dbReference>
<dbReference type="GO" id="GO:0006487">
    <property type="term" value="P:protein N-linked glycosylation"/>
    <property type="evidence" value="ECO:0007669"/>
    <property type="project" value="TreeGrafter"/>
</dbReference>
<feature type="domain" description="SIS" evidence="9">
    <location>
        <begin position="581"/>
        <end position="724"/>
    </location>
</feature>
<evidence type="ECO:0000256" key="1">
    <source>
        <dbReference type="ARBA" id="ARBA00001031"/>
    </source>
</evidence>
<dbReference type="AlphaFoldDB" id="A0A7S3NJL6"/>
<proteinExistence type="predicted"/>
<feature type="domain" description="Glutamine amidotransferase type-2" evidence="8">
    <location>
        <begin position="35"/>
        <end position="296"/>
    </location>
</feature>
<evidence type="ECO:0000256" key="3">
    <source>
        <dbReference type="ARBA" id="ARBA00022490"/>
    </source>
</evidence>
<dbReference type="EMBL" id="HBIJ01003638">
    <property type="protein sequence ID" value="CAE0361829.1"/>
    <property type="molecule type" value="Transcribed_RNA"/>
</dbReference>
<dbReference type="Pfam" id="PF01380">
    <property type="entry name" value="SIS"/>
    <property type="match status" value="2"/>
</dbReference>
<dbReference type="PANTHER" id="PTHR10937:SF0">
    <property type="entry name" value="GLUTAMINE--FRUCTOSE-6-PHOSPHATE TRANSAMINASE (ISOMERIZING)"/>
    <property type="match status" value="1"/>
</dbReference>
<keyword evidence="5" id="KW-0808">Transferase</keyword>
<keyword evidence="3" id="KW-0963">Cytoplasm</keyword>
<evidence type="ECO:0000313" key="10">
    <source>
        <dbReference type="EMBL" id="CAE0361829.1"/>
    </source>
</evidence>
<dbReference type="InterPro" id="IPR029055">
    <property type="entry name" value="Ntn_hydrolases_N"/>
</dbReference>
<evidence type="ECO:0000256" key="2">
    <source>
        <dbReference type="ARBA" id="ARBA00012916"/>
    </source>
</evidence>
<dbReference type="EC" id="2.6.1.16" evidence="2"/>
<sequence>MFRASQRLLSQGCALAVVGGGSYGGIWKEKEVKCCGIVGVVSIESEHEIEMDAKAYLMEGLTILRNRGYDSAGMATLHRRHHEAPQAKNKMCELRITKFASRASTADSVELVRQQGSARHAGAHIGIAHTRWATHGGKTDENAHPHSDASGRVCVVHNGVINNATELRSELEQIHGIEFSSETDTEVIAQLIGLYLGKNESEIQNESDVEDKEQKKSLSLRDATAAALQRCEGTWGLAVMSAFEPNQVVVACNGSPMTIGLAPNKTFVASETAAFNRHTKNFIAMQDGEIGVVRAGGTTLDIGRLEQAPELDLKPSPAPYAHWMLREIFEQPEAIARALAFGGRLGENRVFLGGLDRSRDTMQHIRNLVIVGCGTSLNASLYGAKLMRDLGAFDTAAVHDAAEIDVTDIPPNEAGLLAVSQSGETKDVARCLKYAEEAGCTAFSIVNTVGSLIARTTKLGVYCYAGRENAVASTKAFTTQVTVMALITCWFHQLRVENMQQLADETNAATTTLTKPYAQQKIGQSLLATTTTTTTKKSTPITPPDAGTHSEVKFQGLMAALQRLPISFGMALRLRDQCAKLAESLQSAQHIFILGKGYAEPIAREGALKIKECSYIHAEGLSGGAMKHGPFALISEDKEKRTPVIMIILDDEHAPNMRTAAEELKARDARVHIITDDRRLAKGLDDSPIIIPRNGRLTALIAVLPLQFIAYELAIRRGIDPDFPRHLAKSVTVD</sequence>
<keyword evidence="4" id="KW-0032">Aminotransferase</keyword>
<dbReference type="CDD" id="cd00714">
    <property type="entry name" value="GFAT"/>
    <property type="match status" value="1"/>
</dbReference>
<evidence type="ECO:0000256" key="4">
    <source>
        <dbReference type="ARBA" id="ARBA00022576"/>
    </source>
</evidence>
<accession>A0A7S3NJL6</accession>
<evidence type="ECO:0000256" key="6">
    <source>
        <dbReference type="ARBA" id="ARBA00022737"/>
    </source>
</evidence>
<keyword evidence="7" id="KW-0315">Glutamine amidotransferase</keyword>
<dbReference type="InterPro" id="IPR035490">
    <property type="entry name" value="GlmS/FrlB_SIS"/>
</dbReference>
<dbReference type="GO" id="GO:0097367">
    <property type="term" value="F:carbohydrate derivative binding"/>
    <property type="evidence" value="ECO:0007669"/>
    <property type="project" value="InterPro"/>
</dbReference>
<feature type="domain" description="SIS" evidence="9">
    <location>
        <begin position="358"/>
        <end position="497"/>
    </location>
</feature>
<evidence type="ECO:0000256" key="7">
    <source>
        <dbReference type="ARBA" id="ARBA00022962"/>
    </source>
</evidence>
<organism evidence="10">
    <name type="scientific">Aureoumbra lagunensis</name>
    <dbReference type="NCBI Taxonomy" id="44058"/>
    <lineage>
        <taxon>Eukaryota</taxon>
        <taxon>Sar</taxon>
        <taxon>Stramenopiles</taxon>
        <taxon>Ochrophyta</taxon>
        <taxon>Pelagophyceae</taxon>
        <taxon>Pelagomonadales</taxon>
        <taxon>Aureoumbra</taxon>
    </lineage>
</organism>
<evidence type="ECO:0000259" key="8">
    <source>
        <dbReference type="PROSITE" id="PS51278"/>
    </source>
</evidence>
<dbReference type="InterPro" id="IPR046348">
    <property type="entry name" value="SIS_dom_sf"/>
</dbReference>
<dbReference type="CDD" id="cd05009">
    <property type="entry name" value="SIS_GlmS_GlmD_2"/>
    <property type="match status" value="1"/>
</dbReference>
<dbReference type="SUPFAM" id="SSF56235">
    <property type="entry name" value="N-terminal nucleophile aminohydrolases (Ntn hydrolases)"/>
    <property type="match status" value="1"/>
</dbReference>
<name>A0A7S3NJL6_9STRA</name>
<evidence type="ECO:0000256" key="5">
    <source>
        <dbReference type="ARBA" id="ARBA00022679"/>
    </source>
</evidence>
<keyword evidence="6" id="KW-0677">Repeat</keyword>
<dbReference type="InterPro" id="IPR001347">
    <property type="entry name" value="SIS_dom"/>
</dbReference>
<dbReference type="PANTHER" id="PTHR10937">
    <property type="entry name" value="GLUCOSAMINE--FRUCTOSE-6-PHOSPHATE AMINOTRANSFERASE, ISOMERIZING"/>
    <property type="match status" value="1"/>
</dbReference>
<evidence type="ECO:0000259" key="9">
    <source>
        <dbReference type="PROSITE" id="PS51464"/>
    </source>
</evidence>
<dbReference type="InterPro" id="IPR047084">
    <property type="entry name" value="GFAT_N"/>
</dbReference>
<dbReference type="FunFam" id="3.40.50.10490:FF:000022">
    <property type="entry name" value="Glutamine--fructose-6-phosphate aminotransferase [isomerizing]"/>
    <property type="match status" value="1"/>
</dbReference>
<dbReference type="Gene3D" id="3.60.20.10">
    <property type="entry name" value="Glutamine Phosphoribosylpyrophosphate, subunit 1, domain 1"/>
    <property type="match status" value="1"/>
</dbReference>
<protein>
    <recommendedName>
        <fullName evidence="2">glutamine--fructose-6-phosphate transaminase (isomerizing)</fullName>
        <ecNumber evidence="2">2.6.1.16</ecNumber>
    </recommendedName>
</protein>
<dbReference type="GO" id="GO:0006047">
    <property type="term" value="P:UDP-N-acetylglucosamine metabolic process"/>
    <property type="evidence" value="ECO:0007669"/>
    <property type="project" value="TreeGrafter"/>
</dbReference>
<dbReference type="PROSITE" id="PS51464">
    <property type="entry name" value="SIS"/>
    <property type="match status" value="2"/>
</dbReference>
<dbReference type="Gene3D" id="3.40.50.10490">
    <property type="entry name" value="Glucose-6-phosphate isomerase like protein, domain 1"/>
    <property type="match status" value="2"/>
</dbReference>
<gene>
    <name evidence="10" type="ORF">ALAG00032_LOCUS2562</name>
</gene>
<dbReference type="SUPFAM" id="SSF53697">
    <property type="entry name" value="SIS domain"/>
    <property type="match status" value="1"/>
</dbReference>
<dbReference type="InterPro" id="IPR017932">
    <property type="entry name" value="GATase_2_dom"/>
</dbReference>
<dbReference type="FunFam" id="3.40.50.10490:FF:000036">
    <property type="entry name" value="Glutamine-fructose-6-phosphate transaminase (Isomerizing), variant"/>
    <property type="match status" value="1"/>
</dbReference>
<dbReference type="PROSITE" id="PS51278">
    <property type="entry name" value="GATASE_TYPE_2"/>
    <property type="match status" value="1"/>
</dbReference>
<dbReference type="GO" id="GO:0006002">
    <property type="term" value="P:fructose 6-phosphate metabolic process"/>
    <property type="evidence" value="ECO:0007669"/>
    <property type="project" value="TreeGrafter"/>
</dbReference>
<comment type="catalytic activity">
    <reaction evidence="1">
        <text>D-fructose 6-phosphate + L-glutamine = D-glucosamine 6-phosphate + L-glutamate</text>
        <dbReference type="Rhea" id="RHEA:13237"/>
        <dbReference type="ChEBI" id="CHEBI:29985"/>
        <dbReference type="ChEBI" id="CHEBI:58359"/>
        <dbReference type="ChEBI" id="CHEBI:58725"/>
        <dbReference type="ChEBI" id="CHEBI:61527"/>
        <dbReference type="EC" id="2.6.1.16"/>
    </reaction>
</comment>